<feature type="chain" id="PRO_5012241292" description="Outer membrane protein beta-barrel domain-containing protein" evidence="1">
    <location>
        <begin position="22"/>
        <end position="194"/>
    </location>
</feature>
<name>A0A240EN24_9VIBR</name>
<evidence type="ECO:0000256" key="1">
    <source>
        <dbReference type="SAM" id="SignalP"/>
    </source>
</evidence>
<accession>A0A240EN24</accession>
<organism evidence="2 3">
    <name type="scientific">Vibrio thalassae</name>
    <dbReference type="NCBI Taxonomy" id="1243014"/>
    <lineage>
        <taxon>Bacteria</taxon>
        <taxon>Pseudomonadati</taxon>
        <taxon>Pseudomonadota</taxon>
        <taxon>Gammaproteobacteria</taxon>
        <taxon>Vibrionales</taxon>
        <taxon>Vibrionaceae</taxon>
        <taxon>Vibrio</taxon>
    </lineage>
</organism>
<keyword evidence="1" id="KW-0732">Signal</keyword>
<proteinExistence type="predicted"/>
<reference evidence="3" key="1">
    <citation type="submission" date="2016-06" db="EMBL/GenBank/DDBJ databases">
        <authorList>
            <person name="Rodrigo-Torres L."/>
            <person name="Arahal R.D."/>
            <person name="Lucena T."/>
        </authorList>
    </citation>
    <scope>NUCLEOTIDE SEQUENCE [LARGE SCALE GENOMIC DNA]</scope>
    <source>
        <strain evidence="3">CECT8203</strain>
    </source>
</reference>
<evidence type="ECO:0008006" key="4">
    <source>
        <dbReference type="Google" id="ProtNLM"/>
    </source>
</evidence>
<sequence length="194" mass="21317">MKYIYHILIFLSTFVTSLAISAGETQVSLGLGVSDFHFNHSEASYLDDKGAGGQLQLTHYPYSHDALNGELLLGVGFGYISYGQYDAEITTQESPEAVADRYSVPGEGPLIFLSSKYQTEVWFSQLNIGLMAWSNIIKINNTAINKSGTSVVYDVEVGYRASEDVSLSIGLNTTSDHSNRATSFLWKIAYSFPN</sequence>
<evidence type="ECO:0000313" key="3">
    <source>
        <dbReference type="Proteomes" id="UP000219336"/>
    </source>
</evidence>
<protein>
    <recommendedName>
        <fullName evidence="4">Outer membrane protein beta-barrel domain-containing protein</fullName>
    </recommendedName>
</protein>
<gene>
    <name evidence="2" type="ORF">VTH8203_03311</name>
</gene>
<dbReference type="EMBL" id="OANU01000067">
    <property type="protein sequence ID" value="SNX49663.1"/>
    <property type="molecule type" value="Genomic_DNA"/>
</dbReference>
<feature type="signal peptide" evidence="1">
    <location>
        <begin position="1"/>
        <end position="21"/>
    </location>
</feature>
<evidence type="ECO:0000313" key="2">
    <source>
        <dbReference type="EMBL" id="SNX49663.1"/>
    </source>
</evidence>
<keyword evidence="3" id="KW-1185">Reference proteome</keyword>
<dbReference type="AlphaFoldDB" id="A0A240EN24"/>
<dbReference type="Proteomes" id="UP000219336">
    <property type="component" value="Unassembled WGS sequence"/>
</dbReference>
<dbReference type="RefSeq" id="WP_096994689.1">
    <property type="nucleotide sequence ID" value="NZ_JBHSII010000013.1"/>
</dbReference>